<keyword evidence="2" id="KW-1185">Reference proteome</keyword>
<dbReference type="Proteomes" id="UP000680365">
    <property type="component" value="Unassembled WGS sequence"/>
</dbReference>
<reference evidence="1 2" key="1">
    <citation type="journal article" date="2021" name="Nat. Commun.">
        <title>Reductive evolution and unique predatory mode in the CPR bacterium Vampirococcus lugosii.</title>
        <authorList>
            <person name="Moreira D."/>
            <person name="Zivanovic Y."/>
            <person name="Lopez-Archilla A.I."/>
            <person name="Iniesto M."/>
            <person name="Lopez-Garcia P."/>
        </authorList>
    </citation>
    <scope>NUCLEOTIDE SEQUENCE [LARGE SCALE GENOMIC DNA]</scope>
    <source>
        <strain evidence="1">Chiprana</strain>
    </source>
</reference>
<dbReference type="EMBL" id="JAEDAM010000075">
    <property type="protein sequence ID" value="MBS8122341.1"/>
    <property type="molecule type" value="Genomic_DNA"/>
</dbReference>
<evidence type="ECO:0000313" key="1">
    <source>
        <dbReference type="EMBL" id="MBS8122341.1"/>
    </source>
</evidence>
<comment type="caution">
    <text evidence="1">The sequence shown here is derived from an EMBL/GenBank/DDBJ whole genome shotgun (WGS) entry which is preliminary data.</text>
</comment>
<feature type="non-terminal residue" evidence="1">
    <location>
        <position position="1"/>
    </location>
</feature>
<protein>
    <submittedName>
        <fullName evidence="1">Uncharacterized protein</fullName>
    </submittedName>
</protein>
<organism evidence="1 2">
    <name type="scientific">Candidatus Vampirococcus lugosii</name>
    <dbReference type="NCBI Taxonomy" id="2789015"/>
    <lineage>
        <taxon>Bacteria</taxon>
        <taxon>Candidatus Absconditibacteriota</taxon>
        <taxon>Vampirococcus</taxon>
    </lineage>
</organism>
<proteinExistence type="predicted"/>
<sequence>FSYDVYAKDINLNSVNEFSSISLNNFNKNGNKNNKYGFGRGKIGSSI</sequence>
<accession>A0ABS5QMA3</accession>
<name>A0ABS5QMA3_9BACT</name>
<gene>
    <name evidence="1" type="ORF">VAMP_311n1</name>
</gene>
<evidence type="ECO:0000313" key="2">
    <source>
        <dbReference type="Proteomes" id="UP000680365"/>
    </source>
</evidence>